<gene>
    <name evidence="2" type="ORF">DFQ01_105267</name>
</gene>
<dbReference type="OrthoDB" id="9982828at2"/>
<name>A0A2V2YVP0_9BACL</name>
<organism evidence="2 3">
    <name type="scientific">Paenibacillus cellulosilyticus</name>
    <dbReference type="NCBI Taxonomy" id="375489"/>
    <lineage>
        <taxon>Bacteria</taxon>
        <taxon>Bacillati</taxon>
        <taxon>Bacillota</taxon>
        <taxon>Bacilli</taxon>
        <taxon>Bacillales</taxon>
        <taxon>Paenibacillaceae</taxon>
        <taxon>Paenibacillus</taxon>
    </lineage>
</organism>
<feature type="region of interest" description="Disordered" evidence="1">
    <location>
        <begin position="1"/>
        <end position="23"/>
    </location>
</feature>
<sequence length="70" mass="7253">MRCDSEPELVEAGSIDASETHPGVDNLKAQGDIAACCVGLSGHAVIVFERLLDDVNSQKSGTADQPPSLS</sequence>
<evidence type="ECO:0000256" key="1">
    <source>
        <dbReference type="SAM" id="MobiDB-lite"/>
    </source>
</evidence>
<evidence type="ECO:0000313" key="2">
    <source>
        <dbReference type="EMBL" id="PWW05282.1"/>
    </source>
</evidence>
<dbReference type="Proteomes" id="UP000246635">
    <property type="component" value="Unassembled WGS sequence"/>
</dbReference>
<keyword evidence="3" id="KW-1185">Reference proteome</keyword>
<accession>A0A2V2YVP0</accession>
<proteinExistence type="predicted"/>
<comment type="caution">
    <text evidence="2">The sequence shown here is derived from an EMBL/GenBank/DDBJ whole genome shotgun (WGS) entry which is preliminary data.</text>
</comment>
<reference evidence="2 3" key="1">
    <citation type="submission" date="2018-05" db="EMBL/GenBank/DDBJ databases">
        <title>Genomic Encyclopedia of Type Strains, Phase III (KMG-III): the genomes of soil and plant-associated and newly described type strains.</title>
        <authorList>
            <person name="Whitman W."/>
        </authorList>
    </citation>
    <scope>NUCLEOTIDE SEQUENCE [LARGE SCALE GENOMIC DNA]</scope>
    <source>
        <strain evidence="2 3">CECT 5696</strain>
    </source>
</reference>
<dbReference type="EMBL" id="QGTQ01000005">
    <property type="protein sequence ID" value="PWW05282.1"/>
    <property type="molecule type" value="Genomic_DNA"/>
</dbReference>
<evidence type="ECO:0000313" key="3">
    <source>
        <dbReference type="Proteomes" id="UP000246635"/>
    </source>
</evidence>
<protein>
    <submittedName>
        <fullName evidence="2">Uncharacterized protein</fullName>
    </submittedName>
</protein>
<dbReference type="AlphaFoldDB" id="A0A2V2YVP0"/>